<keyword evidence="1" id="KW-1133">Transmembrane helix</keyword>
<accession>A0ABX0W1G9</accession>
<evidence type="ECO:0000256" key="1">
    <source>
        <dbReference type="SAM" id="Phobius"/>
    </source>
</evidence>
<protein>
    <submittedName>
        <fullName evidence="2">Pseudouridine synthase</fullName>
    </submittedName>
</protein>
<keyword evidence="1" id="KW-0472">Membrane</keyword>
<dbReference type="EMBL" id="JAATOP010000009">
    <property type="protein sequence ID" value="NIY73351.1"/>
    <property type="molecule type" value="Genomic_DNA"/>
</dbReference>
<sequence>MTGGPPVDDHWIRQVDRRLGLLETHVAVDAVQRDNVDNRLQAIEDMLKWLVRLVMGGLVMALIGYLVAGGFALTAS</sequence>
<name>A0ABX0W1G9_9RHOB</name>
<proteinExistence type="predicted"/>
<organism evidence="2 3">
    <name type="scientific">Marivivens donghaensis</name>
    <dbReference type="NCBI Taxonomy" id="1699413"/>
    <lineage>
        <taxon>Bacteria</taxon>
        <taxon>Pseudomonadati</taxon>
        <taxon>Pseudomonadota</taxon>
        <taxon>Alphaproteobacteria</taxon>
        <taxon>Rhodobacterales</taxon>
        <taxon>Paracoccaceae</taxon>
        <taxon>Marivivens group</taxon>
        <taxon>Marivivens</taxon>
    </lineage>
</organism>
<dbReference type="Proteomes" id="UP000709466">
    <property type="component" value="Unassembled WGS sequence"/>
</dbReference>
<feature type="transmembrane region" description="Helical" evidence="1">
    <location>
        <begin position="49"/>
        <end position="73"/>
    </location>
</feature>
<evidence type="ECO:0000313" key="2">
    <source>
        <dbReference type="EMBL" id="NIY73351.1"/>
    </source>
</evidence>
<keyword evidence="3" id="KW-1185">Reference proteome</keyword>
<evidence type="ECO:0000313" key="3">
    <source>
        <dbReference type="Proteomes" id="UP000709466"/>
    </source>
</evidence>
<gene>
    <name evidence="2" type="ORF">HCZ30_13030</name>
</gene>
<reference evidence="2 3" key="1">
    <citation type="submission" date="2020-03" db="EMBL/GenBank/DDBJ databases">
        <title>Bacterial isolates of synthetic phycosphere.</title>
        <authorList>
            <person name="Fu H."/>
            <person name="Moran M.A."/>
        </authorList>
    </citation>
    <scope>NUCLEOTIDE SEQUENCE [LARGE SCALE GENOMIC DNA]</scope>
    <source>
        <strain evidence="2 3">HF1</strain>
    </source>
</reference>
<comment type="caution">
    <text evidence="2">The sequence shown here is derived from an EMBL/GenBank/DDBJ whole genome shotgun (WGS) entry which is preliminary data.</text>
</comment>
<keyword evidence="1" id="KW-0812">Transmembrane</keyword>